<feature type="transmembrane region" description="Helical" evidence="1">
    <location>
        <begin position="1106"/>
        <end position="1126"/>
    </location>
</feature>
<feature type="transmembrane region" description="Helical" evidence="1">
    <location>
        <begin position="523"/>
        <end position="544"/>
    </location>
</feature>
<keyword evidence="3" id="KW-1185">Reference proteome</keyword>
<keyword evidence="1" id="KW-0472">Membrane</keyword>
<evidence type="ECO:0000256" key="1">
    <source>
        <dbReference type="SAM" id="Phobius"/>
    </source>
</evidence>
<proteinExistence type="predicted"/>
<evidence type="ECO:0000313" key="2">
    <source>
        <dbReference type="EMBL" id="KEQ63775.1"/>
    </source>
</evidence>
<feature type="transmembrane region" description="Helical" evidence="1">
    <location>
        <begin position="169"/>
        <end position="186"/>
    </location>
</feature>
<gene>
    <name evidence="2" type="ORF">M437DRAFT_46060</name>
</gene>
<feature type="transmembrane region" description="Helical" evidence="1">
    <location>
        <begin position="98"/>
        <end position="122"/>
    </location>
</feature>
<feature type="transmembrane region" description="Helical" evidence="1">
    <location>
        <begin position="636"/>
        <end position="660"/>
    </location>
</feature>
<dbReference type="RefSeq" id="XP_040880798.1">
    <property type="nucleotide sequence ID" value="XM_041021198.1"/>
</dbReference>
<keyword evidence="1" id="KW-0812">Transmembrane</keyword>
<organism evidence="2 3">
    <name type="scientific">Aureobasidium melanogenum (strain CBS 110374)</name>
    <name type="common">Aureobasidium pullulans var. melanogenum</name>
    <dbReference type="NCBI Taxonomy" id="1043003"/>
    <lineage>
        <taxon>Eukaryota</taxon>
        <taxon>Fungi</taxon>
        <taxon>Dikarya</taxon>
        <taxon>Ascomycota</taxon>
        <taxon>Pezizomycotina</taxon>
        <taxon>Dothideomycetes</taxon>
        <taxon>Dothideomycetidae</taxon>
        <taxon>Dothideales</taxon>
        <taxon>Saccotheciaceae</taxon>
        <taxon>Aureobasidium</taxon>
    </lineage>
</organism>
<sequence length="1218" mass="137242">MSSKPDSHIYVKTFGCGQLRSKVSEQSIEPLIRTKDEKKTLLLSETKKQWQPLTQKAYFLVPTILASGALIGILQVYLERSNRDTGILFAPRINDLPLSQTFCYLYLPTIVALVLSFVWTWIDLDIKRLEPFVQLSRLGGALGKDSVLLHYPFDFVAFVPFAAMRKRHWPVFSASLAVVLIFWGLTPLQSSIFATKMVDKVLEVPAILSTTYLSLVDQKTTLTGLYAQSVYNIAWLNESLPPFMDRQGMLAPFSLAENLTTETNETWTTNTRFYSVDINCEEVGRNMYNSWGCHYDNYYMNLDATLLEQDQYSTMYVGYWYEESMDSYLLGQCPKEANQTFLVRWLSGESIGPVDKTNPQNFNTTLWCRPTYYQQEVRATVVPPEMHVLDIVPVGPKQPLPGDLINITDFEWSMSQGYEKNNNRGSYPTSSWPDPKERLQSNFPKLVWSDYLPNLATFALGAYQRPLADYLDAETLRNSYQAAYRLLLARKLADILSSDLSHTETVLATRQYQTQTVIMVSTFVYIVEGLLATTTIIALLIFIIPSWRKTNLVSEPSSIASLMTLTGNDQRIIKATREKDCATSRELENLFQDATFHLQPANDSQESTLSYLGPDPQILPSDKANTKSLPLLPIELSWIFGVAFLMLQGSVMAAMAYTYIRAQLQDGNLIVEGLPLPSKSLFANQIVIKYLPMVVGAFFEPIFTWLTRTLCMLQPYEQLRRGDSAPSRSIDATYSSLPPQAVMFRALRTGHISLASICCIMTFLANVVSVAFSSLLYEHTVLFPTSRNFTVPYQLPINGSGIPHSYTNTTYDHFYIAMSNLTAGTPLPAWTDETFFYVPFQGSEGRNASATLYRAITPAVSASLHCFPMYQKLSGKHLTWDIPAGSPSCDLSSLQTYETFESQIPEAIEYLTFMNTVTSDNHVPDCELTVLAGWCRSSMEFSHQPVNASWIGCQPQLHVELREVVVDTPGFVQSSKPINDTMSHDNQLLQDGSKDIFDAFHALLALSVTPKYPYVSTSPYHNDSYPSDFLNYLMAQKLNSSATLDPHLPPPSFNTTAPIMEALYTRMFAIVLGSRINDILRPTNRAIVVAGFVLHPEARVFVSSPMFILSVAILGVYILFTIMLYIRRPWRILPRMPTTIISQIPFFAASHVLQDLRVMSDACKSEQSASVRGLRQRYGYGRFTGTDGKAHIGIEREPLVQILTKNDLRLMQKDTSSL</sequence>
<dbReference type="Proteomes" id="UP000030672">
    <property type="component" value="Unassembled WGS sequence"/>
</dbReference>
<accession>A0A074VSN2</accession>
<feature type="transmembrane region" description="Helical" evidence="1">
    <location>
        <begin position="752"/>
        <end position="777"/>
    </location>
</feature>
<dbReference type="EMBL" id="KL584830">
    <property type="protein sequence ID" value="KEQ63775.1"/>
    <property type="molecule type" value="Genomic_DNA"/>
</dbReference>
<dbReference type="HOGENOM" id="CLU_007916_0_0_1"/>
<dbReference type="PANTHER" id="PTHR37544:SF3">
    <property type="entry name" value="SPRAY"/>
    <property type="match status" value="1"/>
</dbReference>
<reference evidence="2 3" key="1">
    <citation type="journal article" date="2014" name="BMC Genomics">
        <title>Genome sequencing of four Aureobasidium pullulans varieties: biotechnological potential, stress tolerance, and description of new species.</title>
        <authorList>
            <person name="Gostin Ar C."/>
            <person name="Ohm R.A."/>
            <person name="Kogej T."/>
            <person name="Sonjak S."/>
            <person name="Turk M."/>
            <person name="Zajc J."/>
            <person name="Zalar P."/>
            <person name="Grube M."/>
            <person name="Sun H."/>
            <person name="Han J."/>
            <person name="Sharma A."/>
            <person name="Chiniquy J."/>
            <person name="Ngan C.Y."/>
            <person name="Lipzen A."/>
            <person name="Barry K."/>
            <person name="Grigoriev I.V."/>
            <person name="Gunde-Cimerman N."/>
        </authorList>
    </citation>
    <scope>NUCLEOTIDE SEQUENCE [LARGE SCALE GENOMIC DNA]</scope>
    <source>
        <strain evidence="2 3">CBS 110374</strain>
    </source>
</reference>
<dbReference type="STRING" id="1043003.A0A074VSN2"/>
<protein>
    <submittedName>
        <fullName evidence="2">Uncharacterized protein</fullName>
    </submittedName>
</protein>
<dbReference type="GeneID" id="63914571"/>
<dbReference type="Pfam" id="PF11915">
    <property type="entry name" value="DUF3433"/>
    <property type="match status" value="2"/>
</dbReference>
<evidence type="ECO:0000313" key="3">
    <source>
        <dbReference type="Proteomes" id="UP000030672"/>
    </source>
</evidence>
<keyword evidence="1" id="KW-1133">Transmembrane helix</keyword>
<name>A0A074VSN2_AURM1</name>
<dbReference type="PANTHER" id="PTHR37544">
    <property type="entry name" value="SPRAY-RELATED"/>
    <property type="match status" value="1"/>
</dbReference>
<dbReference type="AlphaFoldDB" id="A0A074VSN2"/>
<dbReference type="InterPro" id="IPR021840">
    <property type="entry name" value="DUF3433"/>
</dbReference>
<feature type="transmembrane region" description="Helical" evidence="1">
    <location>
        <begin position="57"/>
        <end position="78"/>
    </location>
</feature>